<dbReference type="GO" id="GO:0005886">
    <property type="term" value="C:plasma membrane"/>
    <property type="evidence" value="ECO:0007669"/>
    <property type="project" value="UniProtKB-SubCell"/>
</dbReference>
<dbReference type="PANTHER" id="PTHR43302">
    <property type="entry name" value="TRANSPORTER ARSB-RELATED"/>
    <property type="match status" value="1"/>
</dbReference>
<evidence type="ECO:0000256" key="1">
    <source>
        <dbReference type="ARBA" id="ARBA00004651"/>
    </source>
</evidence>
<evidence type="ECO:0000256" key="7">
    <source>
        <dbReference type="ARBA" id="ARBA00023136"/>
    </source>
</evidence>
<dbReference type="Pfam" id="PF03600">
    <property type="entry name" value="CitMHS"/>
    <property type="match status" value="1"/>
</dbReference>
<evidence type="ECO:0000256" key="8">
    <source>
        <dbReference type="SAM" id="Phobius"/>
    </source>
</evidence>
<feature type="transmembrane region" description="Helical" evidence="8">
    <location>
        <begin position="270"/>
        <end position="288"/>
    </location>
</feature>
<feature type="transmembrane region" description="Helical" evidence="8">
    <location>
        <begin position="139"/>
        <end position="157"/>
    </location>
</feature>
<keyword evidence="3" id="KW-0813">Transport</keyword>
<evidence type="ECO:0000256" key="5">
    <source>
        <dbReference type="ARBA" id="ARBA00022692"/>
    </source>
</evidence>
<dbReference type="AlphaFoldDB" id="A0A346A2A0"/>
<evidence type="ECO:0000259" key="9">
    <source>
        <dbReference type="Pfam" id="PF03600"/>
    </source>
</evidence>
<evidence type="ECO:0000313" key="11">
    <source>
        <dbReference type="Proteomes" id="UP000254889"/>
    </source>
</evidence>
<feature type="transmembrane region" description="Helical" evidence="8">
    <location>
        <begin position="63"/>
        <end position="85"/>
    </location>
</feature>
<keyword evidence="5 8" id="KW-0812">Transmembrane</keyword>
<dbReference type="OrthoDB" id="9774335at2"/>
<dbReference type="CDD" id="cd01117">
    <property type="entry name" value="YbiR_permease"/>
    <property type="match status" value="1"/>
</dbReference>
<keyword evidence="4" id="KW-1003">Cell membrane</keyword>
<dbReference type="PRINTS" id="PR00758">
    <property type="entry name" value="ARSENICPUMP"/>
</dbReference>
<dbReference type="Proteomes" id="UP000254889">
    <property type="component" value="Chromosome"/>
</dbReference>
<feature type="transmembrane region" description="Helical" evidence="8">
    <location>
        <begin position="309"/>
        <end position="332"/>
    </location>
</feature>
<sequence>MPDLMTALAVLIFLATYTVVALGKIPLYRIDRAGAALLGGSLMVAVGVLSLDDAYRAIDLNTITLLLGMMIVVANLRVSGFFRLVNGWIVTHVRHPLGLLTAVVLASGLLSAFLVNDTICLVLTPLVLDVVARLKRNPLPYLLAIAMSSNIGSVATITGNPQNIIIGSLSGIPYSTFTATLALVAAFGLVVTWLLIAAVYRREFFNGASLPQETVEAQVHKPLMIKCVLVVAVMIALFFLGQPVAKVAIVGGAFLLLTRRVSPHKIYQEIDWPLLVMFVGLFVVVAGLEKTAIAPNLPALLGSLHLDNVVWLGTATAVLSNIVSNVPAVLVLKPFIVELQDPQRAWLIVAMTSTLAGNFTLVGSVANLIVAQRAKARGVELDFWSYFVIGAPLTIITIAAGLFWLM</sequence>
<evidence type="ECO:0000256" key="6">
    <source>
        <dbReference type="ARBA" id="ARBA00022989"/>
    </source>
</evidence>
<dbReference type="RefSeq" id="WP_115693676.1">
    <property type="nucleotide sequence ID" value="NZ_CP031417.1"/>
</dbReference>
<comment type="similarity">
    <text evidence="2">Belongs to the CitM (TC 2.A.11) transporter family.</text>
</comment>
<proteinExistence type="inferred from homology"/>
<reference evidence="10 11" key="1">
    <citation type="submission" date="2018-07" db="EMBL/GenBank/DDBJ databases">
        <authorList>
            <person name="Quirk P.G."/>
            <person name="Krulwich T.A."/>
        </authorList>
    </citation>
    <scope>NUCLEOTIDE SEQUENCE [LARGE SCALE GENOMIC DNA]</scope>
    <source>
        <strain evidence="10 11">CC-BB4</strain>
    </source>
</reference>
<keyword evidence="11" id="KW-1185">Reference proteome</keyword>
<evidence type="ECO:0000256" key="2">
    <source>
        <dbReference type="ARBA" id="ARBA00009843"/>
    </source>
</evidence>
<evidence type="ECO:0000256" key="3">
    <source>
        <dbReference type="ARBA" id="ARBA00022448"/>
    </source>
</evidence>
<dbReference type="EMBL" id="CP031417">
    <property type="protein sequence ID" value="AXK83297.1"/>
    <property type="molecule type" value="Genomic_DNA"/>
</dbReference>
<protein>
    <submittedName>
        <fullName evidence="10">Anion transporter</fullName>
    </submittedName>
</protein>
<evidence type="ECO:0000313" key="10">
    <source>
        <dbReference type="EMBL" id="AXK83297.1"/>
    </source>
</evidence>
<dbReference type="InterPro" id="IPR000802">
    <property type="entry name" value="Arsenical_pump_ArsB"/>
</dbReference>
<dbReference type="InterPro" id="IPR004680">
    <property type="entry name" value="Cit_transptr-like_dom"/>
</dbReference>
<keyword evidence="6 8" id="KW-1133">Transmembrane helix</keyword>
<feature type="transmembrane region" description="Helical" evidence="8">
    <location>
        <begin position="383"/>
        <end position="405"/>
    </location>
</feature>
<dbReference type="PANTHER" id="PTHR43302:SF5">
    <property type="entry name" value="TRANSPORTER ARSB-RELATED"/>
    <property type="match status" value="1"/>
</dbReference>
<dbReference type="KEGG" id="ptaw:DW352_23920"/>
<feature type="domain" description="Citrate transporter-like" evidence="9">
    <location>
        <begin position="24"/>
        <end position="356"/>
    </location>
</feature>
<gene>
    <name evidence="10" type="ORF">DW352_23920</name>
</gene>
<feature type="transmembrane region" description="Helical" evidence="8">
    <location>
        <begin position="344"/>
        <end position="371"/>
    </location>
</feature>
<feature type="transmembrane region" description="Helical" evidence="8">
    <location>
        <begin position="33"/>
        <end position="51"/>
    </location>
</feature>
<keyword evidence="7 8" id="KW-0472">Membrane</keyword>
<feature type="transmembrane region" description="Helical" evidence="8">
    <location>
        <begin position="177"/>
        <end position="200"/>
    </location>
</feature>
<organism evidence="10 11">
    <name type="scientific">Pseudolabrys taiwanensis</name>
    <dbReference type="NCBI Taxonomy" id="331696"/>
    <lineage>
        <taxon>Bacteria</taxon>
        <taxon>Pseudomonadati</taxon>
        <taxon>Pseudomonadota</taxon>
        <taxon>Alphaproteobacteria</taxon>
        <taxon>Hyphomicrobiales</taxon>
        <taxon>Xanthobacteraceae</taxon>
        <taxon>Pseudolabrys</taxon>
    </lineage>
</organism>
<comment type="subcellular location">
    <subcellularLocation>
        <location evidence="1">Cell membrane</location>
        <topology evidence="1">Multi-pass membrane protein</topology>
    </subcellularLocation>
</comment>
<evidence type="ECO:0000256" key="4">
    <source>
        <dbReference type="ARBA" id="ARBA00022475"/>
    </source>
</evidence>
<dbReference type="GO" id="GO:0015105">
    <property type="term" value="F:arsenite transmembrane transporter activity"/>
    <property type="evidence" value="ECO:0007669"/>
    <property type="project" value="InterPro"/>
</dbReference>
<accession>A0A346A2A0</accession>
<feature type="transmembrane region" description="Helical" evidence="8">
    <location>
        <begin position="228"/>
        <end position="258"/>
    </location>
</feature>
<name>A0A346A2A0_9HYPH</name>
<feature type="transmembrane region" description="Helical" evidence="8">
    <location>
        <begin position="97"/>
        <end position="127"/>
    </location>
</feature>